<name>A0A4P9WXZ4_9FUNG</name>
<proteinExistence type="predicted"/>
<gene>
    <name evidence="2" type="ORF">CAUPRSCDRAFT_10940</name>
    <name evidence="3" type="ORF">CXG81DRAFT_19114</name>
</gene>
<evidence type="ECO:0000313" key="3">
    <source>
        <dbReference type="EMBL" id="RKP01016.1"/>
    </source>
</evidence>
<evidence type="ECO:0000313" key="2">
    <source>
        <dbReference type="EMBL" id="RKO97385.1"/>
    </source>
</evidence>
<keyword evidence="5" id="KW-1185">Reference proteome</keyword>
<dbReference type="Proteomes" id="UP000274922">
    <property type="component" value="Unassembled WGS sequence"/>
</dbReference>
<dbReference type="Proteomes" id="UP000268535">
    <property type="component" value="Unassembled WGS sequence"/>
</dbReference>
<reference evidence="2" key="3">
    <citation type="submission" date="2018-08" db="EMBL/GenBank/DDBJ databases">
        <title>Leveraging single-cell genomics to expand the Fungal Tree of Life.</title>
        <authorList>
            <consortium name="DOE Joint Genome Institute"/>
            <person name="Ahrendt S.R."/>
            <person name="Quandt C.A."/>
            <person name="Ciobanu D."/>
            <person name="Clum A."/>
            <person name="Salamov A."/>
            <person name="Andreopoulos B."/>
            <person name="Cheng J.-F."/>
            <person name="Woyke T."/>
            <person name="Pelin A."/>
            <person name="Henrissat B."/>
            <person name="Reynolds N."/>
            <person name="Benny G.L."/>
            <person name="Smith M.E."/>
            <person name="James T.Y."/>
            <person name="Grigoriev I.V."/>
        </authorList>
    </citation>
    <scope>NUCLEOTIDE SEQUENCE</scope>
    <source>
        <strain evidence="2">ATCC 52028</strain>
    </source>
</reference>
<feature type="region of interest" description="Disordered" evidence="1">
    <location>
        <begin position="12"/>
        <end position="73"/>
    </location>
</feature>
<evidence type="ECO:0000256" key="1">
    <source>
        <dbReference type="SAM" id="MobiDB-lite"/>
    </source>
</evidence>
<dbReference type="EMBL" id="ML009289">
    <property type="protein sequence ID" value="RKO97385.1"/>
    <property type="molecule type" value="Genomic_DNA"/>
</dbReference>
<reference evidence="3" key="2">
    <citation type="submission" date="2018-04" db="EMBL/GenBank/DDBJ databases">
        <title>Leveraging single-cell genomics to expand the Fungal Tree of Life.</title>
        <authorList>
            <consortium name="DOE Joint Genome Institute"/>
            <person name="Ahrendt S.R."/>
            <person name="Quandt C.A."/>
            <person name="Ciobanu D."/>
            <person name="Clum A."/>
            <person name="Salamov A."/>
            <person name="Andreopoulos B."/>
            <person name="Cheng J.-F."/>
            <person name="Woyke T."/>
            <person name="Pelin A."/>
            <person name="Henrissat B."/>
            <person name="Benny G.L."/>
            <person name="Smith M.E."/>
            <person name="James T.Y."/>
            <person name="Grigoriev I.V."/>
        </authorList>
    </citation>
    <scope>NUCLEOTIDE SEQUENCE</scope>
    <source>
        <strain evidence="3">ATCC 52028</strain>
    </source>
</reference>
<dbReference type="AlphaFoldDB" id="A0A4P9WXZ4"/>
<evidence type="ECO:0000313" key="4">
    <source>
        <dbReference type="Proteomes" id="UP000268535"/>
    </source>
</evidence>
<accession>A0A4P9WXZ4</accession>
<reference evidence="4 5" key="1">
    <citation type="journal article" date="2018" name="Nat. Microbiol.">
        <title>Leveraging single-cell genomics to expand the fungal tree of life.</title>
        <authorList>
            <person name="Ahrendt S.R."/>
            <person name="Quandt C.A."/>
            <person name="Ciobanu D."/>
            <person name="Clum A."/>
            <person name="Salamov A."/>
            <person name="Andreopoulos B."/>
            <person name="Cheng J.F."/>
            <person name="Woyke T."/>
            <person name="Pelin A."/>
            <person name="Henrissat B."/>
            <person name="Reynolds N.K."/>
            <person name="Benny G.L."/>
            <person name="Smith M.E."/>
            <person name="James T.Y."/>
            <person name="Grigoriev I.V."/>
        </authorList>
    </citation>
    <scope>NUCLEOTIDE SEQUENCE [LARGE SCALE GENOMIC DNA]</scope>
    <source>
        <strain evidence="4 5">ATCC 52028</strain>
    </source>
</reference>
<organism evidence="2 4">
    <name type="scientific">Caulochytrium protostelioides</name>
    <dbReference type="NCBI Taxonomy" id="1555241"/>
    <lineage>
        <taxon>Eukaryota</taxon>
        <taxon>Fungi</taxon>
        <taxon>Fungi incertae sedis</taxon>
        <taxon>Chytridiomycota</taxon>
        <taxon>Chytridiomycota incertae sedis</taxon>
        <taxon>Chytridiomycetes</taxon>
        <taxon>Caulochytriales</taxon>
        <taxon>Caulochytriaceae</taxon>
        <taxon>Caulochytrium</taxon>
    </lineage>
</organism>
<protein>
    <submittedName>
        <fullName evidence="2">Uncharacterized protein</fullName>
    </submittedName>
</protein>
<evidence type="ECO:0000313" key="5">
    <source>
        <dbReference type="Proteomes" id="UP000274922"/>
    </source>
</evidence>
<feature type="compositionally biased region" description="Low complexity" evidence="1">
    <location>
        <begin position="57"/>
        <end position="71"/>
    </location>
</feature>
<sequence length="588" mass="64156">MAIDVLNEWASESPAGGAGLAPAKLGATDAKHHDVPHPTPSASEHGGDIDGDDVTAAEDAATSPASSASPSLHRPVKRLVDLDDAALLLVAHYCDVPTSCRLMRSCRSLARSLRGARGTDLDSLMDADIENYFWKSRATFLSALGSHATAPPPLTDAIPTYQAMCRVHDEWHRVPLPVRPLSWSGHTAPCLRGGLPPVEGNVIPSIVLGHRGNDAAISGNPGSNRVFRTNGAFGNAFRIAGGHAFYLWQNGLWVVDIDEQRDSYKKIIKSVPKKLGWYFGPAAFGLTEPGNPNIVLISGNPEEPDVEIWSGRKMTKSRTLRMPSVPVAVCMHGETLAAYFNDENAIQVWHVPPLPADGANGRTMARKPGAGWRLPEPIDPPRHLFDMRGTSRGVSNFCVAMNDTMAAYLGRSPTGGSGLAVYVRFLANNRLHGMIPALHETRPASEVRMAMTDYHLAVLIGQQRGIAILQIYEIKSLEMLYSMDVPVSTDYKLSGLQVSQDKRWIFFGKELNVIEDPAVVAVGAPMTPEAGLGAADLPSNLLGFSMEERRWERWSGKKGLGFWLAYREITRQSNRETHEDKMVWRTLA</sequence>
<dbReference type="EMBL" id="ML014188">
    <property type="protein sequence ID" value="RKP01016.1"/>
    <property type="molecule type" value="Genomic_DNA"/>
</dbReference>